<sequence length="145" mass="16703">MSAANMEMDISSMPEFQEACWPIMMIWERINHAYASDSPPKHFGLKKKNYGFKYWVFNSHKESYSVVWDSNRSYWKVKAPFGPCLFFIGPGFIDKSGNGLRVPPMLSVLISDTDVLMPASPTKVKTRMLKITRYVLGKDWDTVTH</sequence>
<evidence type="ECO:0000313" key="1">
    <source>
        <dbReference type="EMBL" id="KAG8559090.1"/>
    </source>
</evidence>
<dbReference type="AlphaFoldDB" id="A0AAV7AE77"/>
<dbReference type="Proteomes" id="UP000824782">
    <property type="component" value="Unassembled WGS sequence"/>
</dbReference>
<keyword evidence="2" id="KW-1185">Reference proteome</keyword>
<comment type="caution">
    <text evidence="1">The sequence shown here is derived from an EMBL/GenBank/DDBJ whole genome shotgun (WGS) entry which is preliminary data.</text>
</comment>
<evidence type="ECO:0000313" key="2">
    <source>
        <dbReference type="Proteomes" id="UP000824782"/>
    </source>
</evidence>
<reference evidence="1" key="1">
    <citation type="thesis" date="2020" institute="ProQuest LLC" country="789 East Eisenhower Parkway, Ann Arbor, MI, USA">
        <title>Comparative Genomics and Chromosome Evolution.</title>
        <authorList>
            <person name="Mudd A.B."/>
        </authorList>
    </citation>
    <scope>NUCLEOTIDE SEQUENCE</scope>
    <source>
        <strain evidence="1">237g6f4</strain>
        <tissue evidence="1">Blood</tissue>
    </source>
</reference>
<accession>A0AAV7AE77</accession>
<gene>
    <name evidence="1" type="ORF">GDO81_017236</name>
</gene>
<dbReference type="EMBL" id="WNYA01000008">
    <property type="protein sequence ID" value="KAG8559090.1"/>
    <property type="molecule type" value="Genomic_DNA"/>
</dbReference>
<proteinExistence type="predicted"/>
<name>A0AAV7AE77_ENGPU</name>
<organism evidence="1 2">
    <name type="scientific">Engystomops pustulosus</name>
    <name type="common">Tungara frog</name>
    <name type="synonym">Physalaemus pustulosus</name>
    <dbReference type="NCBI Taxonomy" id="76066"/>
    <lineage>
        <taxon>Eukaryota</taxon>
        <taxon>Metazoa</taxon>
        <taxon>Chordata</taxon>
        <taxon>Craniata</taxon>
        <taxon>Vertebrata</taxon>
        <taxon>Euteleostomi</taxon>
        <taxon>Amphibia</taxon>
        <taxon>Batrachia</taxon>
        <taxon>Anura</taxon>
        <taxon>Neobatrachia</taxon>
        <taxon>Hyloidea</taxon>
        <taxon>Leptodactylidae</taxon>
        <taxon>Leiuperinae</taxon>
        <taxon>Engystomops</taxon>
    </lineage>
</organism>
<protein>
    <submittedName>
        <fullName evidence="1">Uncharacterized protein</fullName>
    </submittedName>
</protein>